<dbReference type="InterPro" id="IPR032329">
    <property type="entry name" value="DUF4855"/>
</dbReference>
<dbReference type="InterPro" id="IPR051941">
    <property type="entry name" value="BG_Antigen-Binding_Lectin"/>
</dbReference>
<name>A0A0W1APA2_9BACL</name>
<organism evidence="4 5">
    <name type="scientific">Paenibacillus etheri</name>
    <dbReference type="NCBI Taxonomy" id="1306852"/>
    <lineage>
        <taxon>Bacteria</taxon>
        <taxon>Bacillati</taxon>
        <taxon>Bacillota</taxon>
        <taxon>Bacilli</taxon>
        <taxon>Bacillales</taxon>
        <taxon>Paenibacillaceae</taxon>
        <taxon>Paenibacillus</taxon>
    </lineage>
</organism>
<keyword evidence="5" id="KW-1185">Reference proteome</keyword>
<feature type="chain" id="PRO_5006919989" description="F5/8 type C domain-containing protein" evidence="2">
    <location>
        <begin position="27"/>
        <end position="1834"/>
    </location>
</feature>
<dbReference type="Pfam" id="PF22888">
    <property type="entry name" value="FIMAH"/>
    <property type="match status" value="2"/>
</dbReference>
<gene>
    <name evidence="4" type="ORF">UQ64_03180</name>
</gene>
<dbReference type="PANTHER" id="PTHR45713:SF6">
    <property type="entry name" value="F5_8 TYPE C DOMAIN-CONTAINING PROTEIN"/>
    <property type="match status" value="1"/>
</dbReference>
<dbReference type="SUPFAM" id="SSF49785">
    <property type="entry name" value="Galactose-binding domain-like"/>
    <property type="match status" value="2"/>
</dbReference>
<feature type="signal peptide" evidence="2">
    <location>
        <begin position="1"/>
        <end position="26"/>
    </location>
</feature>
<proteinExistence type="predicted"/>
<evidence type="ECO:0000313" key="4">
    <source>
        <dbReference type="EMBL" id="KTD83146.1"/>
    </source>
</evidence>
<dbReference type="PANTHER" id="PTHR45713">
    <property type="entry name" value="FTP DOMAIN-CONTAINING PROTEIN"/>
    <property type="match status" value="1"/>
</dbReference>
<dbReference type="Proteomes" id="UP000054709">
    <property type="component" value="Unassembled WGS sequence"/>
</dbReference>
<protein>
    <recommendedName>
        <fullName evidence="3">F5/8 type C domain-containing protein</fullName>
    </recommendedName>
</protein>
<dbReference type="InterPro" id="IPR008979">
    <property type="entry name" value="Galactose-bd-like_sf"/>
</dbReference>
<accession>A0A0W1APA2</accession>
<keyword evidence="2" id="KW-0732">Signal</keyword>
<evidence type="ECO:0000313" key="5">
    <source>
        <dbReference type="Proteomes" id="UP000054709"/>
    </source>
</evidence>
<dbReference type="RefSeq" id="WP_060626940.1">
    <property type="nucleotide sequence ID" value="NZ_LCZJ02000098.1"/>
</dbReference>
<feature type="domain" description="F5/8 type C" evidence="3">
    <location>
        <begin position="754"/>
        <end position="895"/>
    </location>
</feature>
<dbReference type="EMBL" id="LCZJ02000098">
    <property type="protein sequence ID" value="KTD83146.1"/>
    <property type="molecule type" value="Genomic_DNA"/>
</dbReference>
<evidence type="ECO:0000256" key="2">
    <source>
        <dbReference type="SAM" id="SignalP"/>
    </source>
</evidence>
<dbReference type="Gene3D" id="2.60.120.260">
    <property type="entry name" value="Galactose-binding domain-like"/>
    <property type="match status" value="4"/>
</dbReference>
<dbReference type="InterPro" id="IPR054470">
    <property type="entry name" value="FIMAH_dom"/>
</dbReference>
<dbReference type="Pfam" id="PF16147">
    <property type="entry name" value="DUF4855"/>
    <property type="match status" value="2"/>
</dbReference>
<dbReference type="Pfam" id="PF00754">
    <property type="entry name" value="F5_F8_type_C"/>
    <property type="match status" value="2"/>
</dbReference>
<evidence type="ECO:0000259" key="3">
    <source>
        <dbReference type="PROSITE" id="PS50022"/>
    </source>
</evidence>
<reference evidence="4 5" key="1">
    <citation type="journal article" date="2015" name="Int. Biodeterior. Biodegradation">
        <title>Physiological and genetic screening methods for the isolation of methyl tert-butyl ether-degrading bacteria for bioremediation purposes.</title>
        <authorList>
            <person name="Guisado I.M."/>
            <person name="Purswani J."/>
            <person name="Gonzalez Lopez J."/>
            <person name="Pozo C."/>
        </authorList>
    </citation>
    <scope>NUCLEOTIDE SEQUENCE [LARGE SCALE GENOMIC DNA]</scope>
    <source>
        <strain evidence="4 5">SH7</strain>
    </source>
</reference>
<feature type="domain" description="F5/8 type C" evidence="3">
    <location>
        <begin position="903"/>
        <end position="1065"/>
    </location>
</feature>
<sequence length="1834" mass="204340">MKRSRKWVALVMVAIMIVTMMPIAQAEEALPPTQTKDQTPVNPPGEADPVEVTNPSDLPGAGTEGVIASVYGAVYHNLAAGLSYEWSQEPEASYPDEGNTLTDGIYGASNRSDVAWVGHHLSKTREVVFDLGAKKSITGIKANFLEDWPTNNVLVPLTVSMYVSDDKVNWGLLKDNATQKLWNDGKYTETYVWDGSKDGIKAIGPDAKIAYARYVKVTFSMHPSAMTLVDEIEIIGQDGQAAGAVTVPTQVAKLLAPGEATAGIQDLGLLYNGHYADKPGIGNWKKDRIIPNISYVDQDNNPTAWLFDGILYLGTNSPEGRSFGAGSGNPSILADWKWYLEKTFAATGDMQQLNEATKEVGQKLGEPNHKTKVVLMIPYPDEGVVNFGDLGDGNLNFTGHDSQALINRAKATQWYINEVKSLWPEGKYPNLELVGMYWLEEQIGIDAAGPDLVKAVSEQVHAENMKFFWIPHSLAYKAYMWKDVGFDAVALQPNYFFAPIGYDRLEDASNIAKLYGMTNEFEFDDRMLTDGVFRERYIDYLNSGVETGLMEHGFNAYYQGNNAVYDSAVSTDPANRILYDWLHQYVKGTYTVNNAAPPEVEVQMNGEPFKAGEVLADSKKVKFTWNLKDVADPSVIKVSAMYDGKPYTVGTEITLKNMLGKHVLDVTVSSGKSKKTSFTFEVKTDAATMIALVDIYVNDKKMNNNDATALKVYLDAMKQAEGVNPAEFTKSLKNFNAKLDQLKQNIAGDAYTMLKESVYYLAGSLAQGKPVEVSSIENGGPNYIPSNAVDGFQATRWASHYDDANWFLVDLGQPTAMDTVRISWEGARADTYKLLVSDDKKIWTNVMPNDGIIKAQDGKETVQFKPVTARYIKFEGVKRATFYGYSFYEFGVYSLYSQPASLERNLALGLPYSWSQEPEAAYPDDQKELTDGKYAKLDIKDPAWVGHLRKKTREVVFDLGDKKSISKIKAHFLESWPTNNVLVPLTVSMYVSDDKVNWGLLKDSATQELWRDGTYDETYKWDGSKDGIKAIGPDAKIAHARYVKVTFTMHTRAMTFVDEIEILGEDGKAAGAVTVPTQTPKFLAAGEATADIEHLGLLYNGQYANDLGTWTKERIIPNISYVDKDGKIKDRLFDGVLYLGINSPNPGRDFGGRAYLEDWKWYLDKTFAVGGDMDALNAAAKEVSDALNESGVKEKVVLMIPDPGESITNFGAIEQGGESLNFNDSVGKEKALANREKAVQWWLQQVKSRWEAKGYANLELVGMYWFEEQISTSQSGPDLIRSVSSTLHDMQISGKDLKFFWIPHFFAYKAFMWKDVGFDAVTIQPNYFFEPTDIERLEDSANLAKQYGMSNELEFDDRMLTDGVFRERYIDYLNSGAKTGLMKDGFKSYYQGNNAVYNTAVSKDPATRVLYDWLYQFVKGTYQVNEAPPSEVDVQMNGKPFQSEMKLSDSESVSFTWKLRTDDGLTKVTATYDGKPYTAGTVIPLAGKLGKHELNVTVTAGRMVTKSYVIEATTNASGMKALVDRFEKAKQFTNSATVRSLNNYLEMMKRYEGKDAAQVTKYLKGFNAKLDEFKKAGTIKDEAYNTLKESVYYLIGNLAQNKTVEASSTEGNNANYAPAKAVDGFPASRWASEYVDNTWFLVDLGEVKEMDTVRIDWEYARADKYKLFVSNDKQNWINVMPNDGIITAHDGKETIQFNPVKARYMKLQGIKRATDYGYSIYEFGVYNLSGAVDVKGIEGIQVKVDEEAKKVTIDGLLMNGVLTNVKLKVLDSKGKVHLEDETKSTVAGSFQFTFKLTGNLKGTNEAYLSTGYMSEPVKVTFEYSKENPGKGHDK</sequence>
<evidence type="ECO:0000256" key="1">
    <source>
        <dbReference type="SAM" id="MobiDB-lite"/>
    </source>
</evidence>
<dbReference type="PROSITE" id="PS50022">
    <property type="entry name" value="FA58C_3"/>
    <property type="match status" value="3"/>
</dbReference>
<dbReference type="InterPro" id="IPR000421">
    <property type="entry name" value="FA58C"/>
</dbReference>
<feature type="region of interest" description="Disordered" evidence="1">
    <location>
        <begin position="31"/>
        <end position="59"/>
    </location>
</feature>
<feature type="domain" description="F5/8 type C" evidence="3">
    <location>
        <begin position="1587"/>
        <end position="1728"/>
    </location>
</feature>
<comment type="caution">
    <text evidence="4">The sequence shown here is derived from an EMBL/GenBank/DDBJ whole genome shotgun (WGS) entry which is preliminary data.</text>
</comment>